<reference evidence="1" key="1">
    <citation type="submission" date="2022-07" db="EMBL/GenBank/DDBJ databases">
        <title>Genome Sequence of Phlebia brevispora.</title>
        <authorList>
            <person name="Buettner E."/>
        </authorList>
    </citation>
    <scope>NUCLEOTIDE SEQUENCE</scope>
    <source>
        <strain evidence="1">MPL23</strain>
    </source>
</reference>
<comment type="caution">
    <text evidence="1">The sequence shown here is derived from an EMBL/GenBank/DDBJ whole genome shotgun (WGS) entry which is preliminary data.</text>
</comment>
<accession>A0ACC1TDX7</accession>
<protein>
    <submittedName>
        <fullName evidence="1">Uncharacterized protein</fullName>
    </submittedName>
</protein>
<keyword evidence="2" id="KW-1185">Reference proteome</keyword>
<proteinExistence type="predicted"/>
<dbReference type="Proteomes" id="UP001148662">
    <property type="component" value="Unassembled WGS sequence"/>
</dbReference>
<name>A0ACC1TDX7_9APHY</name>
<evidence type="ECO:0000313" key="1">
    <source>
        <dbReference type="EMBL" id="KAJ3558797.1"/>
    </source>
</evidence>
<sequence>MAPTLKPVDPKSERWEPAENPNDINVPGLDTSASVNDQIEQIEQLITIKLQSIDANFSKIQQIMASRILPAVKRYAVGTEPVREAAKFWTTFYEQAAQIRVPTCDDYSLPQDSESEVEKESLQEASTAETTVQEPSNQLEGFDASRTASEDSFAPGQAAISSTPARPKSQYGEDEPTPSWSASIESPLVRLDRELQSLTEEDQEVAPTASVVEPSHYEDQSRDVTEHRANVSSFADETIQPPLSAKGKAKVVAEPLLRGVLRRNSTAASQSAIGVSPLKVKQRTPNIKSLNPYLPPDSKPSDWKGVVKLSDPRVLTPGRSKASPTKQRATSQTSGARRTKAPQFDDDEDSFDVGLGMSPPITMDFARPPSSKAPKLGRTPKKQAAERIMRNLVSTEKSSTFSSARPISGIFSRPAVPSSIESSISSVPSPPSFTKYSRHAGHPSSAEGSSSIADASLESMMRRVGLNVPGFSASSGNSASKTDSLPSVPTSAFLPANTSQTATSGTEQTPQMPQFDFSRVQVDDDLYGNANNSLDSEDSFDDANNTAQPSAAFMMAVASQQPLDDDDSFDSNPNDSIDFADAGDIVNPHPFAQMNGMIMQGDGFDEDDSFDDPVFDQRTEEETLFGVPPAQRIQAHVAFQSRMSSGGSLHMAGQDLLDDTLGIGAQRAKAGHVEETPTPWGGVREH</sequence>
<organism evidence="1 2">
    <name type="scientific">Phlebia brevispora</name>
    <dbReference type="NCBI Taxonomy" id="194682"/>
    <lineage>
        <taxon>Eukaryota</taxon>
        <taxon>Fungi</taxon>
        <taxon>Dikarya</taxon>
        <taxon>Basidiomycota</taxon>
        <taxon>Agaricomycotina</taxon>
        <taxon>Agaricomycetes</taxon>
        <taxon>Polyporales</taxon>
        <taxon>Meruliaceae</taxon>
        <taxon>Phlebia</taxon>
    </lineage>
</organism>
<evidence type="ECO:0000313" key="2">
    <source>
        <dbReference type="Proteomes" id="UP001148662"/>
    </source>
</evidence>
<gene>
    <name evidence="1" type="ORF">NM688_g709</name>
</gene>
<dbReference type="EMBL" id="JANHOG010000065">
    <property type="protein sequence ID" value="KAJ3558797.1"/>
    <property type="molecule type" value="Genomic_DNA"/>
</dbReference>